<organism evidence="1 2">
    <name type="scientific">Humibacillus xanthopallidus</name>
    <dbReference type="NCBI Taxonomy" id="412689"/>
    <lineage>
        <taxon>Bacteria</taxon>
        <taxon>Bacillati</taxon>
        <taxon>Actinomycetota</taxon>
        <taxon>Actinomycetes</taxon>
        <taxon>Micrococcales</taxon>
        <taxon>Intrasporangiaceae</taxon>
        <taxon>Humibacillus</taxon>
    </lineage>
</organism>
<gene>
    <name evidence="1" type="ORF">FBY41_2928</name>
</gene>
<sequence length="104" mass="11556">MGCAVHGIAGQTPWIYQVGEWVAVRALAGWKEAYNEDGSRQSPPFLTAVEWLTVFHVVEFRIVETRIISVVEHSHATARPRHCALTITGPTGAFRARHCDDADE</sequence>
<keyword evidence="2" id="KW-1185">Reference proteome</keyword>
<accession>A0A543HX00</accession>
<dbReference type="Proteomes" id="UP000316747">
    <property type="component" value="Unassembled WGS sequence"/>
</dbReference>
<protein>
    <submittedName>
        <fullName evidence="1">Uncharacterized protein</fullName>
    </submittedName>
</protein>
<name>A0A543HX00_9MICO</name>
<reference evidence="1 2" key="1">
    <citation type="submission" date="2019-06" db="EMBL/GenBank/DDBJ databases">
        <title>Genome sequencing of plant associated microbes to promote plant fitness in Sorghum bicolor and Oryza sativa.</title>
        <authorList>
            <person name="Coleman-Derr D."/>
        </authorList>
    </citation>
    <scope>NUCLEOTIDE SEQUENCE [LARGE SCALE GENOMIC DNA]</scope>
    <source>
        <strain evidence="1 2">KV-663</strain>
    </source>
</reference>
<comment type="caution">
    <text evidence="1">The sequence shown here is derived from an EMBL/GenBank/DDBJ whole genome shotgun (WGS) entry which is preliminary data.</text>
</comment>
<evidence type="ECO:0000313" key="2">
    <source>
        <dbReference type="Proteomes" id="UP000316747"/>
    </source>
</evidence>
<proteinExistence type="predicted"/>
<dbReference type="RefSeq" id="WP_141844904.1">
    <property type="nucleotide sequence ID" value="NZ_VFPM01000002.1"/>
</dbReference>
<dbReference type="AlphaFoldDB" id="A0A543HX00"/>
<evidence type="ECO:0000313" key="1">
    <source>
        <dbReference type="EMBL" id="TQM62883.1"/>
    </source>
</evidence>
<dbReference type="EMBL" id="VFPM01000002">
    <property type="protein sequence ID" value="TQM62883.1"/>
    <property type="molecule type" value="Genomic_DNA"/>
</dbReference>